<dbReference type="Bgee" id="FBgn0273326">
    <property type="expression patterns" value="Expressed in insect adult head"/>
</dbReference>
<keyword evidence="1" id="KW-1133">Transmembrane helix</keyword>
<evidence type="ECO:0000313" key="3">
    <source>
        <dbReference type="RefSeq" id="XP_015040850.1"/>
    </source>
</evidence>
<evidence type="ECO:0000256" key="1">
    <source>
        <dbReference type="SAM" id="Phobius"/>
    </source>
</evidence>
<feature type="transmembrane region" description="Helical" evidence="1">
    <location>
        <begin position="12"/>
        <end position="32"/>
    </location>
</feature>
<reference evidence="2" key="1">
    <citation type="submission" date="2024-06" db="UniProtKB">
        <authorList>
            <consortium name="RefSeq"/>
        </authorList>
    </citation>
    <scope>NUCLEOTIDE SEQUENCE [LARGE SCALE GENOMIC DNA]</scope>
    <source>
        <strain evidence="2">MV2-25</strain>
    </source>
</reference>
<protein>
    <submittedName>
        <fullName evidence="3">Uncharacterized protein</fullName>
    </submittedName>
</protein>
<proteinExistence type="predicted"/>
<keyword evidence="1" id="KW-0812">Transmembrane</keyword>
<dbReference type="RefSeq" id="XP_015040850.1">
    <property type="nucleotide sequence ID" value="XM_015185364.2"/>
</dbReference>
<evidence type="ECO:0000313" key="2">
    <source>
        <dbReference type="Proteomes" id="UP000001819"/>
    </source>
</evidence>
<gene>
    <name evidence="3" type="primary">LOC26534339</name>
</gene>
<dbReference type="KEGG" id="dpo:26534339"/>
<accession>A0A6I8VGJ8</accession>
<reference evidence="3" key="2">
    <citation type="submission" date="2025-08" db="UniProtKB">
        <authorList>
            <consortium name="RefSeq"/>
        </authorList>
    </citation>
    <scope>IDENTIFICATION</scope>
    <source>
        <strain evidence="3">MV-25-SWS-2005</strain>
        <tissue evidence="3">Whole body</tissue>
    </source>
</reference>
<dbReference type="InParanoid" id="A0A6I8VGJ8"/>
<dbReference type="AlphaFoldDB" id="A0A6I8VGJ8"/>
<sequence length="51" mass="5704">MFTSIRSHQHRAVGLILRALAAGSLLVLMSVIHQENDDSGSHYIHPRHAMQ</sequence>
<keyword evidence="1" id="KW-0472">Membrane</keyword>
<dbReference type="GeneID" id="26534339"/>
<keyword evidence="2" id="KW-1185">Reference proteome</keyword>
<name>A0A6I8VGJ8_DROPS</name>
<organism evidence="2 3">
    <name type="scientific">Drosophila pseudoobscura pseudoobscura</name>
    <name type="common">Fruit fly</name>
    <dbReference type="NCBI Taxonomy" id="46245"/>
    <lineage>
        <taxon>Eukaryota</taxon>
        <taxon>Metazoa</taxon>
        <taxon>Ecdysozoa</taxon>
        <taxon>Arthropoda</taxon>
        <taxon>Hexapoda</taxon>
        <taxon>Insecta</taxon>
        <taxon>Pterygota</taxon>
        <taxon>Neoptera</taxon>
        <taxon>Endopterygota</taxon>
        <taxon>Diptera</taxon>
        <taxon>Brachycera</taxon>
        <taxon>Muscomorpha</taxon>
        <taxon>Ephydroidea</taxon>
        <taxon>Drosophilidae</taxon>
        <taxon>Drosophila</taxon>
        <taxon>Sophophora</taxon>
    </lineage>
</organism>
<dbReference type="Proteomes" id="UP000001819">
    <property type="component" value="Chromosome 3"/>
</dbReference>